<evidence type="ECO:0000256" key="11">
    <source>
        <dbReference type="ARBA" id="ARBA00022801"/>
    </source>
</evidence>
<evidence type="ECO:0000256" key="25">
    <source>
        <dbReference type="SAM" id="MobiDB-lite"/>
    </source>
</evidence>
<evidence type="ECO:0000256" key="16">
    <source>
        <dbReference type="ARBA" id="ARBA00022918"/>
    </source>
</evidence>
<feature type="coiled-coil region" evidence="24">
    <location>
        <begin position="116"/>
        <end position="176"/>
    </location>
</feature>
<dbReference type="InterPro" id="IPR036397">
    <property type="entry name" value="RNaseH_sf"/>
</dbReference>
<feature type="region of interest" description="Disordered" evidence="25">
    <location>
        <begin position="994"/>
        <end position="1040"/>
    </location>
</feature>
<evidence type="ECO:0000256" key="24">
    <source>
        <dbReference type="SAM" id="Coils"/>
    </source>
</evidence>
<keyword evidence="6" id="KW-0540">Nuclease</keyword>
<evidence type="ECO:0000256" key="21">
    <source>
        <dbReference type="ARBA" id="ARBA00023268"/>
    </source>
</evidence>
<dbReference type="Pfam" id="PF22936">
    <property type="entry name" value="Pol_BBD"/>
    <property type="match status" value="1"/>
</dbReference>
<dbReference type="GO" id="GO:0003677">
    <property type="term" value="F:DNA binding"/>
    <property type="evidence" value="ECO:0007669"/>
    <property type="project" value="UniProtKB-KW"/>
</dbReference>
<dbReference type="InterPro" id="IPR054722">
    <property type="entry name" value="PolX-like_BBD"/>
</dbReference>
<keyword evidence="12" id="KW-0067">ATP-binding</keyword>
<feature type="region of interest" description="Disordered" evidence="25">
    <location>
        <begin position="904"/>
        <end position="961"/>
    </location>
</feature>
<dbReference type="Pfam" id="PF25597">
    <property type="entry name" value="SH3_retrovirus"/>
    <property type="match status" value="1"/>
</dbReference>
<keyword evidence="2" id="KW-0815">Transposition</keyword>
<dbReference type="SUPFAM" id="SSF56672">
    <property type="entry name" value="DNA/RNA polymerases"/>
    <property type="match status" value="1"/>
</dbReference>
<evidence type="ECO:0000256" key="9">
    <source>
        <dbReference type="ARBA" id="ARBA00022750"/>
    </source>
</evidence>
<evidence type="ECO:0000259" key="26">
    <source>
        <dbReference type="PROSITE" id="PS50994"/>
    </source>
</evidence>
<dbReference type="PANTHER" id="PTHR42648:SF11">
    <property type="entry name" value="TRANSPOSON TY4-P GAG-POL POLYPROTEIN"/>
    <property type="match status" value="1"/>
</dbReference>
<dbReference type="InterPro" id="IPR039537">
    <property type="entry name" value="Retrotran_Ty1/copia-like"/>
</dbReference>
<evidence type="ECO:0000256" key="2">
    <source>
        <dbReference type="ARBA" id="ARBA00022578"/>
    </source>
</evidence>
<evidence type="ECO:0000256" key="10">
    <source>
        <dbReference type="ARBA" id="ARBA00022759"/>
    </source>
</evidence>
<dbReference type="Gene3D" id="3.10.10.10">
    <property type="entry name" value="HIV Type 1 Reverse Transcriptase, subunit A, domain 1"/>
    <property type="match status" value="1"/>
</dbReference>
<keyword evidence="16" id="KW-0695">RNA-directed DNA polymerase</keyword>
<keyword evidence="3" id="KW-1188">Viral release from host cell</keyword>
<dbReference type="GO" id="GO:0005524">
    <property type="term" value="F:ATP binding"/>
    <property type="evidence" value="ECO:0007669"/>
    <property type="project" value="UniProtKB-KW"/>
</dbReference>
<evidence type="ECO:0000256" key="23">
    <source>
        <dbReference type="ARBA" id="ARBA00049244"/>
    </source>
</evidence>
<accession>A0A8H6QYG7</accession>
<dbReference type="GO" id="GO:0006508">
    <property type="term" value="P:proteolysis"/>
    <property type="evidence" value="ECO:0007669"/>
    <property type="project" value="UniProtKB-KW"/>
</dbReference>
<keyword evidence="9" id="KW-0064">Aspartyl protease</keyword>
<dbReference type="InterPro" id="IPR043128">
    <property type="entry name" value="Rev_trsase/Diguanyl_cyclase"/>
</dbReference>
<keyword evidence="11" id="KW-0378">Hydrolase</keyword>
<evidence type="ECO:0000256" key="7">
    <source>
        <dbReference type="ARBA" id="ARBA00022723"/>
    </source>
</evidence>
<dbReference type="GO" id="GO:0046872">
    <property type="term" value="F:metal ion binding"/>
    <property type="evidence" value="ECO:0007669"/>
    <property type="project" value="UniProtKB-KW"/>
</dbReference>
<evidence type="ECO:0000313" key="28">
    <source>
        <dbReference type="Proteomes" id="UP000641853"/>
    </source>
</evidence>
<keyword evidence="10" id="KW-0255">Endonuclease</keyword>
<dbReference type="PROSITE" id="PS50994">
    <property type="entry name" value="INTEGRASE"/>
    <property type="match status" value="1"/>
</dbReference>
<dbReference type="InterPro" id="IPR001584">
    <property type="entry name" value="Integrase_cat-core"/>
</dbReference>
<name>A0A8H6QYG7_9EURO</name>
<evidence type="ECO:0000256" key="14">
    <source>
        <dbReference type="ARBA" id="ARBA00022884"/>
    </source>
</evidence>
<comment type="caution">
    <text evidence="27">The sequence shown here is derived from an EMBL/GenBank/DDBJ whole genome shotgun (WGS) entry which is preliminary data.</text>
</comment>
<protein>
    <recommendedName>
        <fullName evidence="26">Integrase catalytic domain-containing protein</fullName>
    </recommendedName>
</protein>
<evidence type="ECO:0000256" key="1">
    <source>
        <dbReference type="ARBA" id="ARBA00002180"/>
    </source>
</evidence>
<keyword evidence="19" id="KW-0238">DNA-binding</keyword>
<dbReference type="EMBL" id="JACBAG010001846">
    <property type="protein sequence ID" value="KAF7180171.1"/>
    <property type="molecule type" value="Genomic_DNA"/>
</dbReference>
<keyword evidence="17" id="KW-0239">DNA-directed DNA polymerase</keyword>
<comment type="function">
    <text evidence="1">The aspartyl protease (PR) mediates the proteolytic cleavages of the Gag and Gag-Pol polyproteins after assembly of the VLP.</text>
</comment>
<evidence type="ECO:0000256" key="4">
    <source>
        <dbReference type="ARBA" id="ARBA00022670"/>
    </source>
</evidence>
<dbReference type="GO" id="GO:0003723">
    <property type="term" value="F:RNA binding"/>
    <property type="evidence" value="ECO:0007669"/>
    <property type="project" value="UniProtKB-KW"/>
</dbReference>
<dbReference type="GO" id="GO:0015074">
    <property type="term" value="P:DNA integration"/>
    <property type="evidence" value="ECO:0007669"/>
    <property type="project" value="UniProtKB-KW"/>
</dbReference>
<keyword evidence="14" id="KW-0694">RNA-binding</keyword>
<evidence type="ECO:0000256" key="12">
    <source>
        <dbReference type="ARBA" id="ARBA00022840"/>
    </source>
</evidence>
<organism evidence="27 28">
    <name type="scientific">Aspergillus felis</name>
    <dbReference type="NCBI Taxonomy" id="1287682"/>
    <lineage>
        <taxon>Eukaryota</taxon>
        <taxon>Fungi</taxon>
        <taxon>Dikarya</taxon>
        <taxon>Ascomycota</taxon>
        <taxon>Pezizomycotina</taxon>
        <taxon>Eurotiomycetes</taxon>
        <taxon>Eurotiomycetidae</taxon>
        <taxon>Eurotiales</taxon>
        <taxon>Aspergillaceae</taxon>
        <taxon>Aspergillus</taxon>
        <taxon>Aspergillus subgen. Fumigati</taxon>
    </lineage>
</organism>
<evidence type="ECO:0000256" key="22">
    <source>
        <dbReference type="ARBA" id="ARBA00048173"/>
    </source>
</evidence>
<keyword evidence="15" id="KW-0229">DNA integration</keyword>
<dbReference type="GO" id="GO:0004190">
    <property type="term" value="F:aspartic-type endopeptidase activity"/>
    <property type="evidence" value="ECO:0007669"/>
    <property type="project" value="UniProtKB-KW"/>
</dbReference>
<feature type="compositionally biased region" description="Polar residues" evidence="25">
    <location>
        <begin position="300"/>
        <end position="311"/>
    </location>
</feature>
<evidence type="ECO:0000256" key="15">
    <source>
        <dbReference type="ARBA" id="ARBA00022908"/>
    </source>
</evidence>
<keyword evidence="13" id="KW-0460">Magnesium</keyword>
<dbReference type="GO" id="GO:0004519">
    <property type="term" value="F:endonuclease activity"/>
    <property type="evidence" value="ECO:0007669"/>
    <property type="project" value="UniProtKB-KW"/>
</dbReference>
<feature type="compositionally biased region" description="Polar residues" evidence="25">
    <location>
        <begin position="69"/>
        <end position="98"/>
    </location>
</feature>
<keyword evidence="4" id="KW-0645">Protease</keyword>
<proteinExistence type="predicted"/>
<keyword evidence="28" id="KW-1185">Reference proteome</keyword>
<keyword evidence="7" id="KW-0479">Metal-binding</keyword>
<evidence type="ECO:0000256" key="5">
    <source>
        <dbReference type="ARBA" id="ARBA00022695"/>
    </source>
</evidence>
<evidence type="ECO:0000256" key="17">
    <source>
        <dbReference type="ARBA" id="ARBA00022932"/>
    </source>
</evidence>
<evidence type="ECO:0000256" key="13">
    <source>
        <dbReference type="ARBA" id="ARBA00022842"/>
    </source>
</evidence>
<keyword evidence="18" id="KW-0917">Virion maturation</keyword>
<gene>
    <name evidence="27" type="ORF">CNMCM7691_009338</name>
</gene>
<keyword evidence="5" id="KW-0548">Nucleotidyltransferase</keyword>
<reference evidence="27" key="1">
    <citation type="submission" date="2020-06" db="EMBL/GenBank/DDBJ databases">
        <title>Draft genome sequences of strains closely related to Aspergillus parafelis and Aspergillus hiratsukae.</title>
        <authorList>
            <person name="Dos Santos R.A.C."/>
            <person name="Rivero-Menendez O."/>
            <person name="Steenwyk J.L."/>
            <person name="Mead M.E."/>
            <person name="Goldman G.H."/>
            <person name="Alastruey-Izquierdo A."/>
            <person name="Rokas A."/>
        </authorList>
    </citation>
    <scope>NUCLEOTIDE SEQUENCE</scope>
    <source>
        <strain evidence="27">CNM-CM7691</strain>
    </source>
</reference>
<dbReference type="PANTHER" id="PTHR42648">
    <property type="entry name" value="TRANSPOSASE, PUTATIVE-RELATED"/>
    <property type="match status" value="1"/>
</dbReference>
<evidence type="ECO:0000256" key="8">
    <source>
        <dbReference type="ARBA" id="ARBA00022741"/>
    </source>
</evidence>
<dbReference type="Gene3D" id="3.30.420.10">
    <property type="entry name" value="Ribonuclease H-like superfamily/Ribonuclease H"/>
    <property type="match status" value="1"/>
</dbReference>
<dbReference type="GO" id="GO:0003887">
    <property type="term" value="F:DNA-directed DNA polymerase activity"/>
    <property type="evidence" value="ECO:0007669"/>
    <property type="project" value="UniProtKB-KW"/>
</dbReference>
<feature type="region of interest" description="Disordered" evidence="25">
    <location>
        <begin position="298"/>
        <end position="321"/>
    </location>
</feature>
<feature type="region of interest" description="Disordered" evidence="25">
    <location>
        <begin position="969"/>
        <end position="988"/>
    </location>
</feature>
<feature type="compositionally biased region" description="Basic and acidic residues" evidence="25">
    <location>
        <begin position="312"/>
        <end position="321"/>
    </location>
</feature>
<dbReference type="SUPFAM" id="SSF53098">
    <property type="entry name" value="Ribonuclease H-like"/>
    <property type="match status" value="1"/>
</dbReference>
<dbReference type="GO" id="GO:0032196">
    <property type="term" value="P:transposition"/>
    <property type="evidence" value="ECO:0007669"/>
    <property type="project" value="UniProtKB-KW"/>
</dbReference>
<keyword evidence="8" id="KW-0547">Nucleotide-binding</keyword>
<dbReference type="GO" id="GO:0005634">
    <property type="term" value="C:nucleus"/>
    <property type="evidence" value="ECO:0007669"/>
    <property type="project" value="UniProtKB-ARBA"/>
</dbReference>
<keyword evidence="21" id="KW-0511">Multifunctional enzyme</keyword>
<feature type="compositionally biased region" description="Polar residues" evidence="25">
    <location>
        <begin position="949"/>
        <end position="960"/>
    </location>
</feature>
<comment type="catalytic activity">
    <reaction evidence="23">
        <text>DNA(n) + a 2'-deoxyribonucleoside 5'-triphosphate = DNA(n+1) + diphosphate</text>
        <dbReference type="Rhea" id="RHEA:22508"/>
        <dbReference type="Rhea" id="RHEA-COMP:17339"/>
        <dbReference type="Rhea" id="RHEA-COMP:17340"/>
        <dbReference type="ChEBI" id="CHEBI:33019"/>
        <dbReference type="ChEBI" id="CHEBI:61560"/>
        <dbReference type="ChEBI" id="CHEBI:173112"/>
        <dbReference type="EC" id="2.7.7.7"/>
    </reaction>
</comment>
<evidence type="ECO:0000256" key="20">
    <source>
        <dbReference type="ARBA" id="ARBA00023172"/>
    </source>
</evidence>
<dbReference type="Gene3D" id="3.30.70.270">
    <property type="match status" value="1"/>
</dbReference>
<feature type="domain" description="Integrase catalytic" evidence="26">
    <location>
        <begin position="612"/>
        <end position="785"/>
    </location>
</feature>
<evidence type="ECO:0000256" key="6">
    <source>
        <dbReference type="ARBA" id="ARBA00022722"/>
    </source>
</evidence>
<dbReference type="Pfam" id="PF07727">
    <property type="entry name" value="RVT_2"/>
    <property type="match status" value="1"/>
</dbReference>
<comment type="catalytic activity">
    <reaction evidence="22">
        <text>DNA(n) + a 2'-deoxyribonucleoside 5'-triphosphate = DNA(n+1) + diphosphate</text>
        <dbReference type="Rhea" id="RHEA:22508"/>
        <dbReference type="Rhea" id="RHEA-COMP:17339"/>
        <dbReference type="Rhea" id="RHEA-COMP:17340"/>
        <dbReference type="ChEBI" id="CHEBI:33019"/>
        <dbReference type="ChEBI" id="CHEBI:61560"/>
        <dbReference type="ChEBI" id="CHEBI:173112"/>
        <dbReference type="EC" id="2.7.7.49"/>
    </reaction>
</comment>
<dbReference type="GO" id="GO:0006310">
    <property type="term" value="P:DNA recombination"/>
    <property type="evidence" value="ECO:0007669"/>
    <property type="project" value="UniProtKB-KW"/>
</dbReference>
<feature type="region of interest" description="Disordered" evidence="25">
    <location>
        <begin position="69"/>
        <end position="108"/>
    </location>
</feature>
<evidence type="ECO:0000313" key="27">
    <source>
        <dbReference type="EMBL" id="KAF7180171.1"/>
    </source>
</evidence>
<evidence type="ECO:0000256" key="3">
    <source>
        <dbReference type="ARBA" id="ARBA00022612"/>
    </source>
</evidence>
<keyword evidence="20" id="KW-0233">DNA recombination</keyword>
<keyword evidence="24" id="KW-0175">Coiled coil</keyword>
<evidence type="ECO:0000256" key="19">
    <source>
        <dbReference type="ARBA" id="ARBA00023125"/>
    </source>
</evidence>
<dbReference type="GO" id="GO:0003964">
    <property type="term" value="F:RNA-directed DNA polymerase activity"/>
    <property type="evidence" value="ECO:0007669"/>
    <property type="project" value="UniProtKB-KW"/>
</dbReference>
<keyword evidence="17" id="KW-0808">Transferase</keyword>
<dbReference type="InterPro" id="IPR057670">
    <property type="entry name" value="SH3_retrovirus"/>
</dbReference>
<dbReference type="InterPro" id="IPR043502">
    <property type="entry name" value="DNA/RNA_pol_sf"/>
</dbReference>
<dbReference type="InterPro" id="IPR012337">
    <property type="entry name" value="RNaseH-like_sf"/>
</dbReference>
<evidence type="ECO:0000256" key="18">
    <source>
        <dbReference type="ARBA" id="ARBA00023113"/>
    </source>
</evidence>
<dbReference type="Proteomes" id="UP000641853">
    <property type="component" value="Unassembled WGS sequence"/>
</dbReference>
<dbReference type="InterPro" id="IPR013103">
    <property type="entry name" value="RVT_2"/>
</dbReference>
<sequence length="1384" mass="158681">MEYHAEPLPQATMKVPIALNRPDDWWTWDAHIVGLARTRGVLDILQGERPYPVMPIRPVNPTILANQRVEQQARSAPANTPSTDSDIQSTESNQSSDQLAAAAAPKAPAKPTDLEMAIYNEELAIYKEDKEQYRLDRQGLAVIWTTMEQTVAREHLQRLTSQSDNEIERYRKLKADLKPSVRTRKNQIDERYQKLSSKPANHSVSSWLSEWEKVLSVCRELNLMQYTGYSATKTFLTALKKIESQYAAIRLDRLQDEEEDELEVFSEISRYRRHWEGLSKKEQTSIFATYKGESLDRINSDSINQNRGSHGQNERPKRARDDCPCGEKHFFDGCPYLVESLRPSDWRPEAHIQATFNRLRTLPKMKPVIERAIERGNKQANQKEDTKPPLPRTAMSIFRSTSKVFASMGRESYELRDSWIVDSGADIHICNDRSRFLSYEPADDHWAHFGTTMVQILGYGRIDVYATGMNGQTHILELNGVAYIPECHTSILSTFQIKKRGFYMNQRTNVIEDREGRPICRTEEKFNLEVVEYNPIPAATIFAMKRYSARPHQSEATSERWHQRLAHLGDEAVLHLEESAIGAKVINCQRSICETCRLAKAGQKISRTPREKATEPFQIVHFDLIRLTPAHNGDRWITHFVCEATGYHVLYSHPEKKQLNELIKQFVAWVQTQFGVKPQKLFSDNERTLGNAYIHEMDSEGMEILHSAPYADAQKGFIERAGRTIIEMARSMRIAARMPEKLWPQLFQTAAYLHNRRPRKELVKNNEGKEIWIWITPYEKLYGKKPSVANLRVYGCRAYVTFHKEKIPKSKKLDPRAWVGYLVGYTASNIWKIWNPLRGTITEERDVTFDEDKVFDPYQPFHAAAIRISDLPTPPIEINELPDIDDLPSLVGGEDEELNEVVEARGVEDGSELSEISIPNMESGDPKEASGKAAAETPERQLPTPEATPIQNDNPVNSIEQDIDATPRPAQANTQYGIPGGWIDSPQRDTTTSIRLDLQTPRSPTRIADSPEPTTPIRLTDTLPESPLQLDHDSGEDDAYSPSRQLMEEVQRMSIDPDFPDDDAEEIPRRPKYSVSADFSEENIIEGKRTRRPRVYAGFTAEEWVDGLQRFHSVFSAFAAGMERGLIPRSNELEKRLHRNKMPPPPESWKAMQKHPLKELFQAAAELEHSALVARGTFKKVRRPTGKQIIPLKWVFTYKFDQEGYLIKAKARICVRGDLQQMTREDTAATTLAARTFRTLMAIAAAFDLDIRQIDALNAFVNSEIDEEVYTWMADGFSESGYVYQLQRALYGLRRSPRLWQQELTQTLEELGLKRIDTDTCLYTDDKVVIMVFVDDILILYRPEHRRYADDLIRRMQAKYEFHLSESSGLASELTLTRSLLDII</sequence>